<organism evidence="7 8">
    <name type="scientific">Pythium insidiosum</name>
    <name type="common">Pythiosis disease agent</name>
    <dbReference type="NCBI Taxonomy" id="114742"/>
    <lineage>
        <taxon>Eukaryota</taxon>
        <taxon>Sar</taxon>
        <taxon>Stramenopiles</taxon>
        <taxon>Oomycota</taxon>
        <taxon>Peronosporomycetes</taxon>
        <taxon>Pythiales</taxon>
        <taxon>Pythiaceae</taxon>
        <taxon>Pythium</taxon>
    </lineage>
</organism>
<feature type="coiled-coil region" evidence="4">
    <location>
        <begin position="420"/>
        <end position="450"/>
    </location>
</feature>
<evidence type="ECO:0000313" key="7">
    <source>
        <dbReference type="EMBL" id="KAJ0402355.1"/>
    </source>
</evidence>
<dbReference type="InterPro" id="IPR002048">
    <property type="entry name" value="EF_hand_dom"/>
</dbReference>
<evidence type="ECO:0000256" key="5">
    <source>
        <dbReference type="SAM" id="MobiDB-lite"/>
    </source>
</evidence>
<dbReference type="InterPro" id="IPR000048">
    <property type="entry name" value="IQ_motif_EF-hand-BS"/>
</dbReference>
<feature type="region of interest" description="Disordered" evidence="5">
    <location>
        <begin position="682"/>
        <end position="735"/>
    </location>
</feature>
<keyword evidence="4" id="KW-0175">Coiled coil</keyword>
<dbReference type="Pfam" id="PF13815">
    <property type="entry name" value="Dzip-like_N"/>
    <property type="match status" value="1"/>
</dbReference>
<dbReference type="Pfam" id="PF13202">
    <property type="entry name" value="EF-hand_5"/>
    <property type="match status" value="2"/>
</dbReference>
<feature type="domain" description="EF-hand" evidence="6">
    <location>
        <begin position="598"/>
        <end position="633"/>
    </location>
</feature>
<dbReference type="PANTHER" id="PTHR34524">
    <property type="entry name" value="CALCYPHOSIN"/>
    <property type="match status" value="1"/>
</dbReference>
<feature type="domain" description="EF-hand" evidence="6">
    <location>
        <begin position="775"/>
        <end position="810"/>
    </location>
</feature>
<keyword evidence="2" id="KW-0677">Repeat</keyword>
<keyword evidence="3" id="KW-0106">Calcium</keyword>
<comment type="caution">
    <text evidence="7">The sequence shown here is derived from an EMBL/GenBank/DDBJ whole genome shotgun (WGS) entry which is preliminary data.</text>
</comment>
<feature type="compositionally biased region" description="Low complexity" evidence="5">
    <location>
        <begin position="682"/>
        <end position="695"/>
    </location>
</feature>
<feature type="compositionally biased region" description="Low complexity" evidence="5">
    <location>
        <begin position="545"/>
        <end position="555"/>
    </location>
</feature>
<evidence type="ECO:0000256" key="1">
    <source>
        <dbReference type="ARBA" id="ARBA00022723"/>
    </source>
</evidence>
<dbReference type="InterPro" id="IPR018247">
    <property type="entry name" value="EF_Hand_1_Ca_BS"/>
</dbReference>
<dbReference type="Proteomes" id="UP001209570">
    <property type="component" value="Unassembled WGS sequence"/>
</dbReference>
<feature type="compositionally biased region" description="Basic and acidic residues" evidence="5">
    <location>
        <begin position="357"/>
        <end position="367"/>
    </location>
</feature>
<sequence>MPTRPWVATRLELHAITGLAATHTAPFVRVRYNDPTKRRRPSSDSECDEEDDASRRCRVVCIELPEDATPPESRHPEPSARRQPRRFTAHWASSPSVVAFVPIAVPWLEVQLWTQLRRDMAVFLGAAQIDLAGLQRRQRGHTDAERLDNKSIGVAPQWFTLHTSETMAMTGRLELGVALSISFVDADPKRPRGPNAVHTAADPMQTVVDPGFVFVWPTERIEWSTVVAANVQRIFVQGDVAALRPFRRDVLLGDMQRELREDAAIHVHDDVLQAFRLAQLSAQYLAHCVDMLQQRVDGYEDQATWLRARRRELRDRRRDRVDAKRRLEKQSKELDILLTTYRSMLRHHGVDAADEPETTHQPDKVETDTLEWPRTQQSDGDSKRKAATTAESPTASGRSLTASKPAFLMTWEEREQARRQQKELDKAQRIEAEKMRLQQLQRDRQRREDMDAGLARLAARRRERAARTLQHALRSFLQRRIIVAAQQRRQAAVTLQRRIRAFLARHHWKTHVREELRQLREQRTMAQCEDEAKQIAHAERQLMAQQQQQQQQQQQRVGGVDARALSHDAADEGHSAPAASALAAMWRKLRRVFVAAWERGTRVHELFRRLDERGDGVIDRAELRTGLRRFGVRIDRTMTRALIVLLRARNEAASRPLTLTLEQFVQGFNLSTALAMDSATATTANTDTDTDNVATKAKDATSTRGRHSRVSSSSSDSDTTSVRRSSSSSASTRDDVDARMIERVATAVAQLRERVLEAATDHLRATGRSATDYFAFRDALRHVFDEFDVDQNGELDLSELVQCMAAIQFQVTPENLAMLRECFVVDANSETVSIDEFISFALAGLEASADVSSPREELGILGFQLRDALLRRVKAAHRHTESIEDAVRAVFKGSFPSKKRQASCPRATFVRVLASLKLGFTPAQLSRLVLRLDRDKDATISFDELLTWLRLQDASSNSPSRPVDDTELTTRRSSILRRTSSFQLTSLRTKLLRDVLLEIAGVVVAEGTGVESPERHHVERAATTLFHRIDSNRSNKINTDELEAFFGTSVTLSSLETVAKWDELSLSGSMEIGDPDGGPLTPTSLARHVMRALDKNANGVLTLAEWVAFFVGDTERLVNAAERLAIIENVRQTLRGGDSSGDPLSTLTAWFRSIPGTIAVDRSRADGERRVRVREWKSAVRSKYPFIALRELDEAAKALDADGSMWITEREFREWLFPTRDVEELCAIVGKRWQAEWLKQPEPRSPLDAFAATLYRCFDLDDNGALARQELRDGLLRRFQIALNDQEMIALMQHFDQDGDGCLSRLEFQQRAMELLTHVARRPSSAVSVTSSHNASITPLDLADRQPSEDGDDADVYLSSPNSSERMSNDGEDVDDGALEKQQQGHLRAVEYSEDFDE</sequence>
<dbReference type="SMART" id="SM00015">
    <property type="entry name" value="IQ"/>
    <property type="match status" value="2"/>
</dbReference>
<evidence type="ECO:0000256" key="4">
    <source>
        <dbReference type="SAM" id="Coils"/>
    </source>
</evidence>
<dbReference type="SUPFAM" id="SSF47473">
    <property type="entry name" value="EF-hand"/>
    <property type="match status" value="4"/>
</dbReference>
<dbReference type="Gene3D" id="1.10.238.10">
    <property type="entry name" value="EF-hand"/>
    <property type="match status" value="4"/>
</dbReference>
<dbReference type="EMBL" id="JAKCXM010000104">
    <property type="protein sequence ID" value="KAJ0402355.1"/>
    <property type="molecule type" value="Genomic_DNA"/>
</dbReference>
<feature type="region of interest" description="Disordered" evidence="5">
    <location>
        <begin position="350"/>
        <end position="404"/>
    </location>
</feature>
<dbReference type="InterPro" id="IPR051581">
    <property type="entry name" value="Ca-bind"/>
</dbReference>
<dbReference type="PROSITE" id="PS50222">
    <property type="entry name" value="EF_HAND_2"/>
    <property type="match status" value="6"/>
</dbReference>
<dbReference type="PANTHER" id="PTHR34524:SF6">
    <property type="entry name" value="CALCYPHOSINE LIKE"/>
    <property type="match status" value="1"/>
</dbReference>
<evidence type="ECO:0000256" key="3">
    <source>
        <dbReference type="ARBA" id="ARBA00022837"/>
    </source>
</evidence>
<protein>
    <recommendedName>
        <fullName evidence="6">EF-hand domain-containing protein</fullName>
    </recommendedName>
</protein>
<evidence type="ECO:0000259" key="6">
    <source>
        <dbReference type="PROSITE" id="PS50222"/>
    </source>
</evidence>
<proteinExistence type="predicted"/>
<reference evidence="7" key="1">
    <citation type="submission" date="2021-12" db="EMBL/GenBank/DDBJ databases">
        <title>Prjna785345.</title>
        <authorList>
            <person name="Rujirawat T."/>
            <person name="Krajaejun T."/>
        </authorList>
    </citation>
    <scope>NUCLEOTIDE SEQUENCE</scope>
    <source>
        <strain evidence="7">Pi057C3</strain>
    </source>
</reference>
<feature type="domain" description="EF-hand" evidence="6">
    <location>
        <begin position="920"/>
        <end position="955"/>
    </location>
</feature>
<keyword evidence="1" id="KW-0479">Metal-binding</keyword>
<feature type="region of interest" description="Disordered" evidence="5">
    <location>
        <begin position="1327"/>
        <end position="1398"/>
    </location>
</feature>
<feature type="domain" description="EF-hand" evidence="6">
    <location>
        <begin position="1283"/>
        <end position="1318"/>
    </location>
</feature>
<dbReference type="SMART" id="SM00054">
    <property type="entry name" value="EFh"/>
    <property type="match status" value="7"/>
</dbReference>
<feature type="compositionally biased region" description="Polar residues" evidence="5">
    <location>
        <begin position="1327"/>
        <end position="1337"/>
    </location>
</feature>
<accession>A0AAD5MC44</accession>
<feature type="domain" description="EF-hand" evidence="6">
    <location>
        <begin position="1081"/>
        <end position="1116"/>
    </location>
</feature>
<dbReference type="InterPro" id="IPR032714">
    <property type="entry name" value="DZIP1_N"/>
</dbReference>
<dbReference type="PROSITE" id="PS50096">
    <property type="entry name" value="IQ"/>
    <property type="match status" value="1"/>
</dbReference>
<dbReference type="Pfam" id="PF13499">
    <property type="entry name" value="EF-hand_7"/>
    <property type="match status" value="1"/>
</dbReference>
<dbReference type="InterPro" id="IPR011992">
    <property type="entry name" value="EF-hand-dom_pair"/>
</dbReference>
<evidence type="ECO:0000313" key="8">
    <source>
        <dbReference type="Proteomes" id="UP001209570"/>
    </source>
</evidence>
<dbReference type="CDD" id="cd00051">
    <property type="entry name" value="EFh"/>
    <property type="match status" value="2"/>
</dbReference>
<gene>
    <name evidence="7" type="ORF">P43SY_004588</name>
</gene>
<keyword evidence="8" id="KW-1185">Reference proteome</keyword>
<feature type="compositionally biased region" description="Polar residues" evidence="5">
    <location>
        <begin position="389"/>
        <end position="402"/>
    </location>
</feature>
<dbReference type="PROSITE" id="PS00018">
    <property type="entry name" value="EF_HAND_1"/>
    <property type="match status" value="5"/>
</dbReference>
<feature type="compositionally biased region" description="Low complexity" evidence="5">
    <location>
        <begin position="710"/>
        <end position="731"/>
    </location>
</feature>
<dbReference type="GO" id="GO:0005509">
    <property type="term" value="F:calcium ion binding"/>
    <property type="evidence" value="ECO:0007669"/>
    <property type="project" value="InterPro"/>
</dbReference>
<feature type="domain" description="EF-hand" evidence="6">
    <location>
        <begin position="1017"/>
        <end position="1052"/>
    </location>
</feature>
<evidence type="ECO:0000256" key="2">
    <source>
        <dbReference type="ARBA" id="ARBA00022737"/>
    </source>
</evidence>
<name>A0AAD5MC44_PYTIN</name>
<feature type="region of interest" description="Disordered" evidence="5">
    <location>
        <begin position="541"/>
        <end position="564"/>
    </location>
</feature>